<dbReference type="GO" id="GO:0046872">
    <property type="term" value="F:metal ion binding"/>
    <property type="evidence" value="ECO:0007669"/>
    <property type="project" value="UniProtKB-KW"/>
</dbReference>
<evidence type="ECO:0000256" key="5">
    <source>
        <dbReference type="PIRSR" id="PIRSR604294-1"/>
    </source>
</evidence>
<comment type="caution">
    <text evidence="6">The sequence shown here is derived from an EMBL/GenBank/DDBJ whole genome shotgun (WGS) entry which is preliminary data.</text>
</comment>
<keyword evidence="3" id="KW-0560">Oxidoreductase</keyword>
<comment type="cofactor">
    <cofactor evidence="5">
        <name>Fe(2+)</name>
        <dbReference type="ChEBI" id="CHEBI:29033"/>
    </cofactor>
    <text evidence="5">Binds 1 Fe(2+) ion per subunit.</text>
</comment>
<keyword evidence="4 5" id="KW-0408">Iron</keyword>
<sequence>MATLTLQNNIASGFHHEKQMETTTNTESIRDWPNEAGQFQTLHEERKPVEVRTTGSIPAYAAGTLYRTGPASYKVDRGEKGEYKCSHWFDGFGHTHRFEIVAGDDGKTKVLYNSRRANDELIESIKDKGKYGYVTYGQKKDPCIGLFGKVMSYFTPPTDPGVVNVAVTVHPNMPGLPSSASGHKGKAKSLWTASDNSKFKELDPLTLEPIGIASQKTLHPLLKGPMSCAHAQTDPKTGDMFNYNLDLGRVATYRVFKTSAATGKTEILATISGFGVKPAYLHSFFLTEDFVVLCIWGAHMEGTGLKIITEQSIVDALSPFDARKPTKWFVVDRKNGKGLVAEFESPAAFCFHTVNAWQEERDGKMDIVGDFSEYGNLDIIHSLYYTNLTSEGENAVTFRDKSGESSMPNMVRYRLRDIGKTTISRNRGRTIPKAEKIISIPKRQGGELPTMNPNYTTRPSRYIYSVVNRGLSTFMDCLSKVDMESKEVLFWDNPKGHTPGEAIFVPDPEGTDEDSGVLLSVVLDGFRETSYLVCLDAKTMEELGRAECEWAVGFGFHGKHL</sequence>
<evidence type="ECO:0000256" key="4">
    <source>
        <dbReference type="ARBA" id="ARBA00023004"/>
    </source>
</evidence>
<keyword evidence="7" id="KW-1185">Reference proteome</keyword>
<dbReference type="InterPro" id="IPR004294">
    <property type="entry name" value="Carotenoid_Oase"/>
</dbReference>
<dbReference type="PANTHER" id="PTHR10543:SF24">
    <property type="entry name" value="CAROTENOID ISOMEROOXYGENASE"/>
    <property type="match status" value="1"/>
</dbReference>
<gene>
    <name evidence="6" type="primary">Bco1</name>
    <name evidence="6" type="ORF">LSUE1_G003774</name>
</gene>
<feature type="binding site" evidence="5">
    <location>
        <position position="352"/>
    </location>
    <ligand>
        <name>Fe cation</name>
        <dbReference type="ChEBI" id="CHEBI:24875"/>
        <note>catalytic</note>
    </ligand>
</feature>
<evidence type="ECO:0000256" key="2">
    <source>
        <dbReference type="ARBA" id="ARBA00022723"/>
    </source>
</evidence>
<accession>A0A8T9C791</accession>
<dbReference type="AlphaFoldDB" id="A0A8T9C791"/>
<feature type="binding site" evidence="5">
    <location>
        <position position="282"/>
    </location>
    <ligand>
        <name>Fe cation</name>
        <dbReference type="ChEBI" id="CHEBI:24875"/>
        <note>catalytic</note>
    </ligand>
</feature>
<keyword evidence="2 5" id="KW-0479">Metal-binding</keyword>
<dbReference type="GO" id="GO:0010436">
    <property type="term" value="F:carotenoid dioxygenase activity"/>
    <property type="evidence" value="ECO:0007669"/>
    <property type="project" value="TreeGrafter"/>
</dbReference>
<protein>
    <submittedName>
        <fullName evidence="6">Beta,beta-carotene 15,15'-dioxygenase</fullName>
    </submittedName>
</protein>
<organism evidence="6 7">
    <name type="scientific">Lachnellula suecica</name>
    <dbReference type="NCBI Taxonomy" id="602035"/>
    <lineage>
        <taxon>Eukaryota</taxon>
        <taxon>Fungi</taxon>
        <taxon>Dikarya</taxon>
        <taxon>Ascomycota</taxon>
        <taxon>Pezizomycotina</taxon>
        <taxon>Leotiomycetes</taxon>
        <taxon>Helotiales</taxon>
        <taxon>Lachnaceae</taxon>
        <taxon>Lachnellula</taxon>
    </lineage>
</organism>
<dbReference type="EMBL" id="QGMK01000449">
    <property type="protein sequence ID" value="TVY81619.1"/>
    <property type="molecule type" value="Genomic_DNA"/>
</dbReference>
<dbReference type="PANTHER" id="PTHR10543">
    <property type="entry name" value="BETA-CAROTENE DIOXYGENASE"/>
    <property type="match status" value="1"/>
</dbReference>
<comment type="similarity">
    <text evidence="1">Belongs to the carotenoid oxygenase family.</text>
</comment>
<dbReference type="OrthoDB" id="407010at2759"/>
<evidence type="ECO:0000313" key="6">
    <source>
        <dbReference type="EMBL" id="TVY81619.1"/>
    </source>
</evidence>
<evidence type="ECO:0000256" key="3">
    <source>
        <dbReference type="ARBA" id="ARBA00023002"/>
    </source>
</evidence>
<dbReference type="Proteomes" id="UP000469558">
    <property type="component" value="Unassembled WGS sequence"/>
</dbReference>
<evidence type="ECO:0000313" key="7">
    <source>
        <dbReference type="Proteomes" id="UP000469558"/>
    </source>
</evidence>
<dbReference type="GO" id="GO:0016121">
    <property type="term" value="P:carotene catabolic process"/>
    <property type="evidence" value="ECO:0007669"/>
    <property type="project" value="TreeGrafter"/>
</dbReference>
<reference evidence="6 7" key="1">
    <citation type="submission" date="2018-05" db="EMBL/GenBank/DDBJ databases">
        <title>Genome sequencing and assembly of the regulated plant pathogen Lachnellula willkommii and related sister species for the development of diagnostic species identification markers.</title>
        <authorList>
            <person name="Giroux E."/>
            <person name="Bilodeau G."/>
        </authorList>
    </citation>
    <scope>NUCLEOTIDE SEQUENCE [LARGE SCALE GENOMIC DNA]</scope>
    <source>
        <strain evidence="6 7">CBS 268.59</strain>
    </source>
</reference>
<proteinExistence type="inferred from homology"/>
<feature type="binding site" evidence="5">
    <location>
        <position position="557"/>
    </location>
    <ligand>
        <name>Fe cation</name>
        <dbReference type="ChEBI" id="CHEBI:24875"/>
        <note>catalytic</note>
    </ligand>
</feature>
<evidence type="ECO:0000256" key="1">
    <source>
        <dbReference type="ARBA" id="ARBA00006787"/>
    </source>
</evidence>
<feature type="binding site" evidence="5">
    <location>
        <position position="230"/>
    </location>
    <ligand>
        <name>Fe cation</name>
        <dbReference type="ChEBI" id="CHEBI:24875"/>
        <note>catalytic</note>
    </ligand>
</feature>
<dbReference type="Pfam" id="PF03055">
    <property type="entry name" value="RPE65"/>
    <property type="match status" value="1"/>
</dbReference>
<name>A0A8T9C791_9HELO</name>